<keyword evidence="1" id="KW-0040">ANK repeat</keyword>
<name>A0A6G3MHE0_HENSL</name>
<dbReference type="PROSITE" id="PS50297">
    <property type="entry name" value="ANK_REP_REGION"/>
    <property type="match status" value="3"/>
</dbReference>
<feature type="repeat" description="ANK" evidence="1">
    <location>
        <begin position="65"/>
        <end position="97"/>
    </location>
</feature>
<evidence type="ECO:0000256" key="1">
    <source>
        <dbReference type="PROSITE-ProRule" id="PRU00023"/>
    </source>
</evidence>
<evidence type="ECO:0000313" key="2">
    <source>
        <dbReference type="EMBL" id="NDJ93394.1"/>
    </source>
</evidence>
<dbReference type="EMBL" id="GHBP01003472">
    <property type="protein sequence ID" value="NDJ93394.1"/>
    <property type="molecule type" value="Transcribed_RNA"/>
</dbReference>
<sequence>MEPAHLAANEGRLNDLKELYSKNSACIQEGGQRTCLHWACSSGQIEVANWLIDECNVDIDVQDDCGWLPLHVCASAGRTQLVEKLLERGAKTDQLNDNGCTPLHYACSKGHVRIVEILLENGAINNFEDAKVKETPLHRAAAKGFLSIVKLLVENKADVNAKDAYGDPPIVRAAESEEDEIVLYLAEKGANLVSKNKEGVFVYQLISKKLKEKLKSLNLYNIS</sequence>
<dbReference type="PANTHER" id="PTHR22677">
    <property type="entry name" value="ANKYRIN REPEAT DOMAIN-CONTAINING PROTEIN 60"/>
    <property type="match status" value="1"/>
</dbReference>
<organism evidence="2">
    <name type="scientific">Henneguya salminicola</name>
    <name type="common">Myxosporean</name>
    <dbReference type="NCBI Taxonomy" id="69463"/>
    <lineage>
        <taxon>Eukaryota</taxon>
        <taxon>Metazoa</taxon>
        <taxon>Cnidaria</taxon>
        <taxon>Myxozoa</taxon>
        <taxon>Myxosporea</taxon>
        <taxon>Bivalvulida</taxon>
        <taxon>Platysporina</taxon>
        <taxon>Myxobolidae</taxon>
        <taxon>Henneguya</taxon>
    </lineage>
</organism>
<dbReference type="InterPro" id="IPR036770">
    <property type="entry name" value="Ankyrin_rpt-contain_sf"/>
</dbReference>
<proteinExistence type="predicted"/>
<dbReference type="SMART" id="SM00248">
    <property type="entry name" value="ANK"/>
    <property type="match status" value="5"/>
</dbReference>
<dbReference type="PROSITE" id="PS50088">
    <property type="entry name" value="ANK_REPEAT"/>
    <property type="match status" value="3"/>
</dbReference>
<dbReference type="Gene3D" id="1.25.40.20">
    <property type="entry name" value="Ankyrin repeat-containing domain"/>
    <property type="match status" value="2"/>
</dbReference>
<dbReference type="SUPFAM" id="SSF48403">
    <property type="entry name" value="Ankyrin repeat"/>
    <property type="match status" value="1"/>
</dbReference>
<feature type="repeat" description="ANK" evidence="1">
    <location>
        <begin position="132"/>
        <end position="164"/>
    </location>
</feature>
<dbReference type="InterPro" id="IPR002110">
    <property type="entry name" value="Ankyrin_rpt"/>
</dbReference>
<keyword evidence="2" id="KW-0647">Proteasome</keyword>
<dbReference type="AlphaFoldDB" id="A0A6G3MHE0"/>
<feature type="repeat" description="ANK" evidence="1">
    <location>
        <begin position="98"/>
        <end position="130"/>
    </location>
</feature>
<dbReference type="GO" id="GO:0000502">
    <property type="term" value="C:proteasome complex"/>
    <property type="evidence" value="ECO:0007669"/>
    <property type="project" value="UniProtKB-KW"/>
</dbReference>
<dbReference type="InterPro" id="IPR039323">
    <property type="entry name" value="ANKRD_45/46/60"/>
</dbReference>
<dbReference type="Pfam" id="PF12796">
    <property type="entry name" value="Ank_2"/>
    <property type="match status" value="2"/>
</dbReference>
<protein>
    <submittedName>
        <fullName evidence="2">26S proteasome non-ATPase regulatory subunit 10 (Trinotate prediction)</fullName>
    </submittedName>
</protein>
<reference evidence="2" key="1">
    <citation type="submission" date="2018-11" db="EMBL/GenBank/DDBJ databases">
        <title>Henneguya salminicola genome and transcriptome.</title>
        <authorList>
            <person name="Yahalomi D."/>
            <person name="Atkinson S.D."/>
            <person name="Neuhof M."/>
            <person name="Chang E.S."/>
            <person name="Philippe H."/>
            <person name="Cartwright P."/>
            <person name="Bartholomew J.L."/>
            <person name="Huchon D."/>
        </authorList>
    </citation>
    <scope>NUCLEOTIDE SEQUENCE</scope>
    <source>
        <strain evidence="2">Hz1</strain>
        <tissue evidence="2">Whole</tissue>
    </source>
</reference>
<dbReference type="Pfam" id="PF13637">
    <property type="entry name" value="Ank_4"/>
    <property type="match status" value="1"/>
</dbReference>
<accession>A0A6G3MHE0</accession>
<dbReference type="PRINTS" id="PR01415">
    <property type="entry name" value="ANKYRIN"/>
</dbReference>
<dbReference type="PANTHER" id="PTHR22677:SF4">
    <property type="entry name" value="USHER SYNDROME TYPE-1G PROTEIN-LIKE PROTEIN"/>
    <property type="match status" value="1"/>
</dbReference>